<keyword evidence="5" id="KW-0325">Glycoprotein</keyword>
<sequence length="260" mass="28473">MARWIFVVVVVSGIFGSLQAQTDYCTTSYCKAPRVNVGCNPPPLTGGPSCTGKTPNAIEMTGALKTLILNEHNTRRSQLATGNLAPFAAAKRMPTLTWDTELAQQAGHNARSCNVAHDQCRNTVTYRYAGQNLAMMAFSGMTMTYEQVIKNRIASWWNEKNDTLQAQLDKYPNGYTGPAIGHFTQMASDQTNKIGCALQYWKVNSMETYYLVCDYSVTNIIDRAVYKRGTVGSACNTGINPLFAGLCNESEIINPVPNAA</sequence>
<evidence type="ECO:0000256" key="1">
    <source>
        <dbReference type="ARBA" id="ARBA00004613"/>
    </source>
</evidence>
<evidence type="ECO:0000259" key="7">
    <source>
        <dbReference type="SMART" id="SM00198"/>
    </source>
</evidence>
<accession>A0A182IQY7</accession>
<evidence type="ECO:0000256" key="2">
    <source>
        <dbReference type="ARBA" id="ARBA00009923"/>
    </source>
</evidence>
<dbReference type="CDD" id="cd05380">
    <property type="entry name" value="CAP_euk"/>
    <property type="match status" value="1"/>
</dbReference>
<protein>
    <recommendedName>
        <fullName evidence="6">Venom allergen-1</fullName>
    </recommendedName>
</protein>
<dbReference type="PANTHER" id="PTHR10334">
    <property type="entry name" value="CYSTEINE-RICH SECRETORY PROTEIN-RELATED"/>
    <property type="match status" value="1"/>
</dbReference>
<keyword evidence="4" id="KW-0732">Signal</keyword>
<evidence type="ECO:0000256" key="4">
    <source>
        <dbReference type="ARBA" id="ARBA00022729"/>
    </source>
</evidence>
<dbReference type="AlphaFoldDB" id="A0A182IQY7"/>
<evidence type="ECO:0000313" key="8">
    <source>
        <dbReference type="EnsemblMetazoa" id="AATE003790-PA.1"/>
    </source>
</evidence>
<dbReference type="SMART" id="SM00198">
    <property type="entry name" value="SCP"/>
    <property type="match status" value="1"/>
</dbReference>
<dbReference type="InterPro" id="IPR034763">
    <property type="entry name" value="P14a_insect"/>
</dbReference>
<dbReference type="InterPro" id="IPR035940">
    <property type="entry name" value="CAP_sf"/>
</dbReference>
<name>A0A182IQY7_ANOAO</name>
<keyword evidence="3" id="KW-0964">Secreted</keyword>
<comment type="subcellular location">
    <subcellularLocation>
        <location evidence="1">Secreted</location>
    </subcellularLocation>
</comment>
<organism evidence="8">
    <name type="scientific">Anopheles atroparvus</name>
    <name type="common">European mosquito</name>
    <dbReference type="NCBI Taxonomy" id="41427"/>
    <lineage>
        <taxon>Eukaryota</taxon>
        <taxon>Metazoa</taxon>
        <taxon>Ecdysozoa</taxon>
        <taxon>Arthropoda</taxon>
        <taxon>Hexapoda</taxon>
        <taxon>Insecta</taxon>
        <taxon>Pterygota</taxon>
        <taxon>Neoptera</taxon>
        <taxon>Endopterygota</taxon>
        <taxon>Diptera</taxon>
        <taxon>Nematocera</taxon>
        <taxon>Culicoidea</taxon>
        <taxon>Culicidae</taxon>
        <taxon>Anophelinae</taxon>
        <taxon>Anopheles</taxon>
    </lineage>
</organism>
<dbReference type="Gene3D" id="3.40.33.10">
    <property type="entry name" value="CAP"/>
    <property type="match status" value="1"/>
</dbReference>
<dbReference type="FunFam" id="3.40.33.10:FF:000007">
    <property type="entry name" value="Venom allergen"/>
    <property type="match status" value="1"/>
</dbReference>
<feature type="domain" description="SCP" evidence="7">
    <location>
        <begin position="63"/>
        <end position="222"/>
    </location>
</feature>
<evidence type="ECO:0000256" key="6">
    <source>
        <dbReference type="ARBA" id="ARBA00068306"/>
    </source>
</evidence>
<dbReference type="InterPro" id="IPR014044">
    <property type="entry name" value="CAP_dom"/>
</dbReference>
<dbReference type="PIRSF" id="PIRSF038921">
    <property type="entry name" value="P14a"/>
    <property type="match status" value="1"/>
</dbReference>
<evidence type="ECO:0000256" key="3">
    <source>
        <dbReference type="ARBA" id="ARBA00022525"/>
    </source>
</evidence>
<dbReference type="SUPFAM" id="SSF55797">
    <property type="entry name" value="PR-1-like"/>
    <property type="match status" value="1"/>
</dbReference>
<dbReference type="InterPro" id="IPR001283">
    <property type="entry name" value="CRISP-related"/>
</dbReference>
<dbReference type="GO" id="GO:0005576">
    <property type="term" value="C:extracellular region"/>
    <property type="evidence" value="ECO:0007669"/>
    <property type="project" value="UniProtKB-SubCell"/>
</dbReference>
<dbReference type="Pfam" id="PF00188">
    <property type="entry name" value="CAP"/>
    <property type="match status" value="1"/>
</dbReference>
<evidence type="ECO:0000256" key="5">
    <source>
        <dbReference type="ARBA" id="ARBA00023180"/>
    </source>
</evidence>
<reference evidence="8" key="1">
    <citation type="submission" date="2022-08" db="UniProtKB">
        <authorList>
            <consortium name="EnsemblMetazoa"/>
        </authorList>
    </citation>
    <scope>IDENTIFICATION</scope>
    <source>
        <strain evidence="8">EBRO</strain>
    </source>
</reference>
<dbReference type="EnsemblMetazoa" id="AATE003790-RA">
    <property type="protein sequence ID" value="AATE003790-PA.1"/>
    <property type="gene ID" value="AATE003790"/>
</dbReference>
<proteinExistence type="inferred from homology"/>
<dbReference type="VEuPathDB" id="VectorBase:AATE003790"/>
<comment type="similarity">
    <text evidence="2">Belongs to the CRISP family.</text>
</comment>